<evidence type="ECO:0000256" key="3">
    <source>
        <dbReference type="SAM" id="Phobius"/>
    </source>
</evidence>
<dbReference type="OrthoDB" id="9812260at2"/>
<gene>
    <name evidence="5" type="ORF">SAMN03080618_03273</name>
</gene>
<dbReference type="PANTHER" id="PTHR45138:SF9">
    <property type="entry name" value="DIGUANYLATE CYCLASE DGCM-RELATED"/>
    <property type="match status" value="1"/>
</dbReference>
<protein>
    <recommendedName>
        <fullName evidence="1">diguanylate cyclase</fullName>
        <ecNumber evidence="1">2.7.7.65</ecNumber>
    </recommendedName>
</protein>
<comment type="catalytic activity">
    <reaction evidence="2">
        <text>2 GTP = 3',3'-c-di-GMP + 2 diphosphate</text>
        <dbReference type="Rhea" id="RHEA:24898"/>
        <dbReference type="ChEBI" id="CHEBI:33019"/>
        <dbReference type="ChEBI" id="CHEBI:37565"/>
        <dbReference type="ChEBI" id="CHEBI:58805"/>
        <dbReference type="EC" id="2.7.7.65"/>
    </reaction>
</comment>
<dbReference type="RefSeq" id="WP_091524551.1">
    <property type="nucleotide sequence ID" value="NZ_FORF01000027.1"/>
</dbReference>
<name>A0A1I3S7C3_9HYPH</name>
<organism evidence="5 6">
    <name type="scientific">Aquamicrobium aerolatum DSM 21857</name>
    <dbReference type="NCBI Taxonomy" id="1121003"/>
    <lineage>
        <taxon>Bacteria</taxon>
        <taxon>Pseudomonadati</taxon>
        <taxon>Pseudomonadota</taxon>
        <taxon>Alphaproteobacteria</taxon>
        <taxon>Hyphomicrobiales</taxon>
        <taxon>Phyllobacteriaceae</taxon>
        <taxon>Aerobium</taxon>
    </lineage>
</organism>
<dbReference type="AlphaFoldDB" id="A0A1I3S7C3"/>
<dbReference type="SUPFAM" id="SSF55073">
    <property type="entry name" value="Nucleotide cyclase"/>
    <property type="match status" value="1"/>
</dbReference>
<dbReference type="Gene3D" id="3.30.70.270">
    <property type="match status" value="1"/>
</dbReference>
<dbReference type="STRING" id="1121003.SAMN03080618_03273"/>
<dbReference type="GO" id="GO:0052621">
    <property type="term" value="F:diguanylate cyclase activity"/>
    <property type="evidence" value="ECO:0007669"/>
    <property type="project" value="UniProtKB-EC"/>
</dbReference>
<dbReference type="EMBL" id="FORF01000027">
    <property type="protein sequence ID" value="SFJ54290.1"/>
    <property type="molecule type" value="Genomic_DNA"/>
</dbReference>
<evidence type="ECO:0000256" key="1">
    <source>
        <dbReference type="ARBA" id="ARBA00012528"/>
    </source>
</evidence>
<keyword evidence="6" id="KW-1185">Reference proteome</keyword>
<dbReference type="Pfam" id="PF00990">
    <property type="entry name" value="GGDEF"/>
    <property type="match status" value="1"/>
</dbReference>
<feature type="transmembrane region" description="Helical" evidence="3">
    <location>
        <begin position="63"/>
        <end position="86"/>
    </location>
</feature>
<dbReference type="SMART" id="SM00267">
    <property type="entry name" value="GGDEF"/>
    <property type="match status" value="1"/>
</dbReference>
<feature type="transmembrane region" description="Helical" evidence="3">
    <location>
        <begin position="153"/>
        <end position="175"/>
    </location>
</feature>
<dbReference type="EC" id="2.7.7.65" evidence="1"/>
<evidence type="ECO:0000313" key="6">
    <source>
        <dbReference type="Proteomes" id="UP000242763"/>
    </source>
</evidence>
<dbReference type="FunFam" id="3.30.70.270:FF:000001">
    <property type="entry name" value="Diguanylate cyclase domain protein"/>
    <property type="match status" value="1"/>
</dbReference>
<dbReference type="NCBIfam" id="TIGR00254">
    <property type="entry name" value="GGDEF"/>
    <property type="match status" value="1"/>
</dbReference>
<reference evidence="6" key="1">
    <citation type="submission" date="2016-10" db="EMBL/GenBank/DDBJ databases">
        <authorList>
            <person name="Varghese N."/>
            <person name="Submissions S."/>
        </authorList>
    </citation>
    <scope>NUCLEOTIDE SEQUENCE [LARGE SCALE GENOMIC DNA]</scope>
    <source>
        <strain evidence="6">DSM 21857</strain>
    </source>
</reference>
<dbReference type="InterPro" id="IPR050469">
    <property type="entry name" value="Diguanylate_Cyclase"/>
</dbReference>
<sequence length="389" mass="42507">MDPAIVRITLSLIGPGILVVFGIAFASAWLIDRKRNYLLLLAGACMLFAMGAASQILHCPVDIGLNAMVSGALYTTAVLMAVEGVLLRSERSLGLGANIAIFVVFWGLLWYFFYVDRNLIARIYIQNFGYGIILLVAAYRLSGLAGGRLGDRILFWSLLAFGLHFFPRTILTIGFSEPIDPAVFENSVFWQALQLSLAVLGSGFALAILAASVADVIDDLRHERDIDHLTGILNRRGFEDAIATAVRRSGSVTASLILCDIDHFKSINDAHGHEVGDRVLQEIAKVLLRTKRKRDVVGRVGGEEFAIFLSDTDGTEAYECAERFRTAISEANFSHVVDRARITASFGIATATGGRWKHLYKSADNRLYEAKGSGRNRTVASSVSNFVSV</sequence>
<dbReference type="PROSITE" id="PS50887">
    <property type="entry name" value="GGDEF"/>
    <property type="match status" value="1"/>
</dbReference>
<dbReference type="InterPro" id="IPR043128">
    <property type="entry name" value="Rev_trsase/Diguanyl_cyclase"/>
</dbReference>
<dbReference type="InterPro" id="IPR000160">
    <property type="entry name" value="GGDEF_dom"/>
</dbReference>
<dbReference type="InterPro" id="IPR029787">
    <property type="entry name" value="Nucleotide_cyclase"/>
</dbReference>
<evidence type="ECO:0000313" key="5">
    <source>
        <dbReference type="EMBL" id="SFJ54290.1"/>
    </source>
</evidence>
<feature type="transmembrane region" description="Helical" evidence="3">
    <location>
        <begin position="12"/>
        <end position="31"/>
    </location>
</feature>
<evidence type="ECO:0000256" key="2">
    <source>
        <dbReference type="ARBA" id="ARBA00034247"/>
    </source>
</evidence>
<dbReference type="CDD" id="cd01949">
    <property type="entry name" value="GGDEF"/>
    <property type="match status" value="1"/>
</dbReference>
<proteinExistence type="predicted"/>
<feature type="transmembrane region" description="Helical" evidence="3">
    <location>
        <begin position="195"/>
        <end position="217"/>
    </location>
</feature>
<accession>A0A1I3S7C3</accession>
<keyword evidence="3" id="KW-0812">Transmembrane</keyword>
<keyword evidence="3" id="KW-0472">Membrane</keyword>
<feature type="transmembrane region" description="Helical" evidence="3">
    <location>
        <begin position="38"/>
        <end position="57"/>
    </location>
</feature>
<dbReference type="Proteomes" id="UP000242763">
    <property type="component" value="Unassembled WGS sequence"/>
</dbReference>
<feature type="domain" description="GGDEF" evidence="4">
    <location>
        <begin position="252"/>
        <end position="383"/>
    </location>
</feature>
<feature type="transmembrane region" description="Helical" evidence="3">
    <location>
        <begin position="119"/>
        <end position="141"/>
    </location>
</feature>
<evidence type="ECO:0000259" key="4">
    <source>
        <dbReference type="PROSITE" id="PS50887"/>
    </source>
</evidence>
<dbReference type="PANTHER" id="PTHR45138">
    <property type="entry name" value="REGULATORY COMPONENTS OF SENSORY TRANSDUCTION SYSTEM"/>
    <property type="match status" value="1"/>
</dbReference>
<keyword evidence="3" id="KW-1133">Transmembrane helix</keyword>
<feature type="transmembrane region" description="Helical" evidence="3">
    <location>
        <begin position="93"/>
        <end position="113"/>
    </location>
</feature>